<dbReference type="AlphaFoldDB" id="A0A9P4JYT1"/>
<feature type="transmembrane region" description="Helical" evidence="5">
    <location>
        <begin position="141"/>
        <end position="168"/>
    </location>
</feature>
<feature type="transmembrane region" description="Helical" evidence="5">
    <location>
        <begin position="216"/>
        <end position="234"/>
    </location>
</feature>
<evidence type="ECO:0000256" key="5">
    <source>
        <dbReference type="SAM" id="Phobius"/>
    </source>
</evidence>
<comment type="caution">
    <text evidence="6">The sequence shown here is derived from an EMBL/GenBank/DDBJ whole genome shotgun (WGS) entry which is preliminary data.</text>
</comment>
<name>A0A9P4JYT1_9PLEO</name>
<dbReference type="Proteomes" id="UP000799536">
    <property type="component" value="Unassembled WGS sequence"/>
</dbReference>
<reference evidence="6" key="1">
    <citation type="journal article" date="2020" name="Stud. Mycol.">
        <title>101 Dothideomycetes genomes: a test case for predicting lifestyles and emergence of pathogens.</title>
        <authorList>
            <person name="Haridas S."/>
            <person name="Albert R."/>
            <person name="Binder M."/>
            <person name="Bloem J."/>
            <person name="Labutti K."/>
            <person name="Salamov A."/>
            <person name="Andreopoulos B."/>
            <person name="Baker S."/>
            <person name="Barry K."/>
            <person name="Bills G."/>
            <person name="Bluhm B."/>
            <person name="Cannon C."/>
            <person name="Castanera R."/>
            <person name="Culley D."/>
            <person name="Daum C."/>
            <person name="Ezra D."/>
            <person name="Gonzalez J."/>
            <person name="Henrissat B."/>
            <person name="Kuo A."/>
            <person name="Liang C."/>
            <person name="Lipzen A."/>
            <person name="Lutzoni F."/>
            <person name="Magnuson J."/>
            <person name="Mondo S."/>
            <person name="Nolan M."/>
            <person name="Ohm R."/>
            <person name="Pangilinan J."/>
            <person name="Park H.-J."/>
            <person name="Ramirez L."/>
            <person name="Alfaro M."/>
            <person name="Sun H."/>
            <person name="Tritt A."/>
            <person name="Yoshinaga Y."/>
            <person name="Zwiers L.-H."/>
            <person name="Turgeon B."/>
            <person name="Goodwin S."/>
            <person name="Spatafora J."/>
            <person name="Crous P."/>
            <person name="Grigoriev I."/>
        </authorList>
    </citation>
    <scope>NUCLEOTIDE SEQUENCE</scope>
    <source>
        <strain evidence="6">ATCC 74209</strain>
    </source>
</reference>
<comment type="subcellular location">
    <subcellularLocation>
        <location evidence="1">Membrane</location>
        <topology evidence="1">Multi-pass membrane protein</topology>
    </subcellularLocation>
</comment>
<dbReference type="EMBL" id="ML993846">
    <property type="protein sequence ID" value="KAF2206082.1"/>
    <property type="molecule type" value="Genomic_DNA"/>
</dbReference>
<dbReference type="InterPro" id="IPR007568">
    <property type="entry name" value="RTA1"/>
</dbReference>
<evidence type="ECO:0000256" key="3">
    <source>
        <dbReference type="ARBA" id="ARBA00022989"/>
    </source>
</evidence>
<dbReference type="Pfam" id="PF04479">
    <property type="entry name" value="RTA1"/>
    <property type="match status" value="1"/>
</dbReference>
<evidence type="ECO:0000256" key="1">
    <source>
        <dbReference type="ARBA" id="ARBA00004141"/>
    </source>
</evidence>
<feature type="transmembrane region" description="Helical" evidence="5">
    <location>
        <begin position="30"/>
        <end position="49"/>
    </location>
</feature>
<feature type="transmembrane region" description="Helical" evidence="5">
    <location>
        <begin position="180"/>
        <end position="204"/>
    </location>
</feature>
<dbReference type="PANTHER" id="PTHR31465:SF1">
    <property type="entry name" value="PROTEIN RTA1-RELATED"/>
    <property type="match status" value="1"/>
</dbReference>
<feature type="transmembrane region" description="Helical" evidence="5">
    <location>
        <begin position="254"/>
        <end position="274"/>
    </location>
</feature>
<feature type="transmembrane region" description="Helical" evidence="5">
    <location>
        <begin position="87"/>
        <end position="112"/>
    </location>
</feature>
<dbReference type="GO" id="GO:0016020">
    <property type="term" value="C:membrane"/>
    <property type="evidence" value="ECO:0007669"/>
    <property type="project" value="UniProtKB-SubCell"/>
</dbReference>
<sequence>MARGYVDPNFPNPNGPDDAPVIIYGYTPSLAVGLLGIILFAISLVLHIYQVIRYRTWYFVTIPIGLSFEIIGYIFRLLSTKKDPYRVTYFVIQYFFIVVAPVFFSAGIYTVLSHLINALDGRAGGRGRGTGKSYAPLKPKLILWIFITADVVATIIQILGAAMIGVAQTKRKDPDTANNILLAGLAIQALSFLIFIVLFMLFLWRSRHVLYKSVTSKAFIAAFIAAVVLVYLRVCFRLAETAQGLGSDLSSKEVYFGCLEFMPVVLAVYLLNIWHPGRCIARRGMTEDGNMGA</sequence>
<dbReference type="PANTHER" id="PTHR31465">
    <property type="entry name" value="PROTEIN RTA1-RELATED"/>
    <property type="match status" value="1"/>
</dbReference>
<keyword evidence="3 5" id="KW-1133">Transmembrane helix</keyword>
<protein>
    <submittedName>
        <fullName evidence="6">RTA1 like protein</fullName>
    </submittedName>
</protein>
<dbReference type="OrthoDB" id="4521223at2759"/>
<organism evidence="6 7">
    <name type="scientific">Delitschia confertaspora ATCC 74209</name>
    <dbReference type="NCBI Taxonomy" id="1513339"/>
    <lineage>
        <taxon>Eukaryota</taxon>
        <taxon>Fungi</taxon>
        <taxon>Dikarya</taxon>
        <taxon>Ascomycota</taxon>
        <taxon>Pezizomycotina</taxon>
        <taxon>Dothideomycetes</taxon>
        <taxon>Pleosporomycetidae</taxon>
        <taxon>Pleosporales</taxon>
        <taxon>Delitschiaceae</taxon>
        <taxon>Delitschia</taxon>
    </lineage>
</organism>
<keyword evidence="4 5" id="KW-0472">Membrane</keyword>
<keyword evidence="2 5" id="KW-0812">Transmembrane</keyword>
<keyword evidence="7" id="KW-1185">Reference proteome</keyword>
<evidence type="ECO:0000256" key="4">
    <source>
        <dbReference type="ARBA" id="ARBA00023136"/>
    </source>
</evidence>
<evidence type="ECO:0000256" key="2">
    <source>
        <dbReference type="ARBA" id="ARBA00022692"/>
    </source>
</evidence>
<evidence type="ECO:0000313" key="7">
    <source>
        <dbReference type="Proteomes" id="UP000799536"/>
    </source>
</evidence>
<accession>A0A9P4JYT1</accession>
<feature type="transmembrane region" description="Helical" evidence="5">
    <location>
        <begin position="56"/>
        <end position="75"/>
    </location>
</feature>
<gene>
    <name evidence="6" type="ORF">GQ43DRAFT_436504</name>
</gene>
<proteinExistence type="predicted"/>
<evidence type="ECO:0000313" key="6">
    <source>
        <dbReference type="EMBL" id="KAF2206082.1"/>
    </source>
</evidence>